<dbReference type="Proteomes" id="UP000314294">
    <property type="component" value="Unassembled WGS sequence"/>
</dbReference>
<keyword evidence="3" id="KW-1185">Reference proteome</keyword>
<accession>A0A4Z2G8Q6</accession>
<feature type="region of interest" description="Disordered" evidence="1">
    <location>
        <begin position="91"/>
        <end position="122"/>
    </location>
</feature>
<protein>
    <submittedName>
        <fullName evidence="2">Uncharacterized protein</fullName>
    </submittedName>
</protein>
<evidence type="ECO:0000313" key="3">
    <source>
        <dbReference type="Proteomes" id="UP000314294"/>
    </source>
</evidence>
<dbReference type="AlphaFoldDB" id="A0A4Z2G8Q6"/>
<organism evidence="2 3">
    <name type="scientific">Liparis tanakae</name>
    <name type="common">Tanaka's snailfish</name>
    <dbReference type="NCBI Taxonomy" id="230148"/>
    <lineage>
        <taxon>Eukaryota</taxon>
        <taxon>Metazoa</taxon>
        <taxon>Chordata</taxon>
        <taxon>Craniata</taxon>
        <taxon>Vertebrata</taxon>
        <taxon>Euteleostomi</taxon>
        <taxon>Actinopterygii</taxon>
        <taxon>Neopterygii</taxon>
        <taxon>Teleostei</taxon>
        <taxon>Neoteleostei</taxon>
        <taxon>Acanthomorphata</taxon>
        <taxon>Eupercaria</taxon>
        <taxon>Perciformes</taxon>
        <taxon>Cottioidei</taxon>
        <taxon>Cottales</taxon>
        <taxon>Liparidae</taxon>
        <taxon>Liparis</taxon>
    </lineage>
</organism>
<sequence length="169" mass="18501">MGTRNWRQPSQWHSSSIMPIRLNILITALARSKTAWTDYIDYFVFIRRTDEALIGGLAVGPLAVALAGDRAGLVSTTMSAKVELNGGNQTTLGASFGKTSGPRGSPVGHVGMERRSAGRSPSAFSRLRMSLDSRSSRSRLRILVKRTMRSARAVLYISESSPRSTMRKM</sequence>
<evidence type="ECO:0000313" key="2">
    <source>
        <dbReference type="EMBL" id="TNN49510.1"/>
    </source>
</evidence>
<name>A0A4Z2G8Q6_9TELE</name>
<comment type="caution">
    <text evidence="2">The sequence shown here is derived from an EMBL/GenBank/DDBJ whole genome shotgun (WGS) entry which is preliminary data.</text>
</comment>
<evidence type="ECO:0000256" key="1">
    <source>
        <dbReference type="SAM" id="MobiDB-lite"/>
    </source>
</evidence>
<dbReference type="EMBL" id="SRLO01000654">
    <property type="protein sequence ID" value="TNN49510.1"/>
    <property type="molecule type" value="Genomic_DNA"/>
</dbReference>
<proteinExistence type="predicted"/>
<gene>
    <name evidence="2" type="ORF">EYF80_040304</name>
</gene>
<reference evidence="2 3" key="1">
    <citation type="submission" date="2019-03" db="EMBL/GenBank/DDBJ databases">
        <title>First draft genome of Liparis tanakae, snailfish: a comprehensive survey of snailfish specific genes.</title>
        <authorList>
            <person name="Kim W."/>
            <person name="Song I."/>
            <person name="Jeong J.-H."/>
            <person name="Kim D."/>
            <person name="Kim S."/>
            <person name="Ryu S."/>
            <person name="Song J.Y."/>
            <person name="Lee S.K."/>
        </authorList>
    </citation>
    <scope>NUCLEOTIDE SEQUENCE [LARGE SCALE GENOMIC DNA]</scope>
    <source>
        <tissue evidence="2">Muscle</tissue>
    </source>
</reference>